<dbReference type="eggNOG" id="ENOG50318BP">
    <property type="taxonomic scope" value="Bacteria"/>
</dbReference>
<evidence type="ECO:0000313" key="1">
    <source>
        <dbReference type="EMBL" id="CCH50227.1"/>
    </source>
</evidence>
<evidence type="ECO:0000313" key="2">
    <source>
        <dbReference type="Proteomes" id="UP000011724"/>
    </source>
</evidence>
<gene>
    <name evidence="1" type="ordered locus">BN4_20165</name>
</gene>
<sequence length="90" mass="10587">MALEIYEDSLYGQVLPLDWDDDAVSGIVILVDGEEEFLVENNENGEQLIDHIDRWVTAQGIITESEDEYRIKIRNYKLEDEMDYQSDDDW</sequence>
<dbReference type="BioCyc" id="DPIE1322246:BN4_RS15050-MONOMER"/>
<dbReference type="EMBL" id="FO203427">
    <property type="protein sequence ID" value="CCH50227.1"/>
    <property type="molecule type" value="Genomic_DNA"/>
</dbReference>
<keyword evidence="2" id="KW-1185">Reference proteome</keyword>
<proteinExistence type="predicted"/>
<dbReference type="OrthoDB" id="5459734at2"/>
<reference evidence="1 2" key="1">
    <citation type="journal article" date="2013" name="PLoS ONE">
        <title>The first genomic and proteomic characterization of a deep-sea sulfate reducer: insights into the piezophilic lifestyle of Desulfovibrio piezophilus.</title>
        <authorList>
            <person name="Pradel N."/>
            <person name="Ji B."/>
            <person name="Gimenez G."/>
            <person name="Talla E."/>
            <person name="Lenoble P."/>
            <person name="Garel M."/>
            <person name="Tamburini C."/>
            <person name="Fourquet P."/>
            <person name="Lebrun R."/>
            <person name="Bertin P."/>
            <person name="Denis Y."/>
            <person name="Pophillat M."/>
            <person name="Barbe V."/>
            <person name="Ollivier B."/>
            <person name="Dolla A."/>
        </authorList>
    </citation>
    <scope>NUCLEOTIDE SEQUENCE [LARGE SCALE GENOMIC DNA]</scope>
    <source>
        <strain evidence="2">DSM 10523 / SB164P1</strain>
    </source>
</reference>
<dbReference type="Proteomes" id="UP000011724">
    <property type="component" value="Chromosome"/>
</dbReference>
<dbReference type="KEGG" id="dpi:BN4_20165"/>
<name>M1WU46_PSEP2</name>
<dbReference type="HOGENOM" id="CLU_2436011_0_0_7"/>
<dbReference type="RefSeq" id="WP_015416269.1">
    <property type="nucleotide sequence ID" value="NC_020409.1"/>
</dbReference>
<organism evidence="1 2">
    <name type="scientific">Pseudodesulfovibrio piezophilus (strain DSM 21447 / JCM 15486 / C1TLV30)</name>
    <name type="common">Desulfovibrio piezophilus</name>
    <dbReference type="NCBI Taxonomy" id="1322246"/>
    <lineage>
        <taxon>Bacteria</taxon>
        <taxon>Pseudomonadati</taxon>
        <taxon>Thermodesulfobacteriota</taxon>
        <taxon>Desulfovibrionia</taxon>
        <taxon>Desulfovibrionales</taxon>
        <taxon>Desulfovibrionaceae</taxon>
    </lineage>
</organism>
<dbReference type="AlphaFoldDB" id="M1WU46"/>
<accession>M1WU46</accession>
<dbReference type="STRING" id="1322246.BN4_20165"/>
<protein>
    <submittedName>
        <fullName evidence="1">Uncharacterized protein</fullName>
    </submittedName>
</protein>
<reference evidence="2" key="2">
    <citation type="journal article" date="2013" name="Stand. Genomic Sci.">
        <title>Complete genome sequence of Desulfocapsa sulfexigens, a marine deltaproteobacterium specialized in disproportionating inorganic sulfur compounds.</title>
        <authorList>
            <person name="Finster K.W."/>
            <person name="Kjeldsen K.U."/>
            <person name="Kube M."/>
            <person name="Reinhardt R."/>
            <person name="Mussmann M."/>
            <person name="Amann R."/>
            <person name="Schreiber L."/>
        </authorList>
    </citation>
    <scope>NUCLEOTIDE SEQUENCE [LARGE SCALE GENOMIC DNA]</scope>
    <source>
        <strain evidence="2">DSM 10523 / SB164P1</strain>
    </source>
</reference>
<dbReference type="PATRIC" id="fig|879567.3.peg.3229"/>